<sequence>MSQNTRKTVMRRLVVVALVGAAVAGGTVAAPERASHGVLPPVTGHR</sequence>
<accession>A0ABP8UAA2</accession>
<evidence type="ECO:0000313" key="1">
    <source>
        <dbReference type="EMBL" id="GAA4625314.1"/>
    </source>
</evidence>
<dbReference type="RefSeq" id="WP_345431266.1">
    <property type="nucleotide sequence ID" value="NZ_BAABHK010000003.1"/>
</dbReference>
<keyword evidence="2" id="KW-1185">Reference proteome</keyword>
<proteinExistence type="predicted"/>
<dbReference type="EMBL" id="BAABHK010000003">
    <property type="protein sequence ID" value="GAA4625314.1"/>
    <property type="molecule type" value="Genomic_DNA"/>
</dbReference>
<comment type="caution">
    <text evidence="1">The sequence shown here is derived from an EMBL/GenBank/DDBJ whole genome shotgun (WGS) entry which is preliminary data.</text>
</comment>
<organism evidence="1 2">
    <name type="scientific">Actinoallomurus vinaceus</name>
    <dbReference type="NCBI Taxonomy" id="1080074"/>
    <lineage>
        <taxon>Bacteria</taxon>
        <taxon>Bacillati</taxon>
        <taxon>Actinomycetota</taxon>
        <taxon>Actinomycetes</taxon>
        <taxon>Streptosporangiales</taxon>
        <taxon>Thermomonosporaceae</taxon>
        <taxon>Actinoallomurus</taxon>
    </lineage>
</organism>
<evidence type="ECO:0000313" key="2">
    <source>
        <dbReference type="Proteomes" id="UP001501442"/>
    </source>
</evidence>
<protein>
    <submittedName>
        <fullName evidence="1">Uncharacterized protein</fullName>
    </submittedName>
</protein>
<dbReference type="Proteomes" id="UP001501442">
    <property type="component" value="Unassembled WGS sequence"/>
</dbReference>
<name>A0ABP8UAA2_9ACTN</name>
<gene>
    <name evidence="1" type="ORF">GCM10023196_028980</name>
</gene>
<reference evidence="2" key="1">
    <citation type="journal article" date="2019" name="Int. J. Syst. Evol. Microbiol.">
        <title>The Global Catalogue of Microorganisms (GCM) 10K type strain sequencing project: providing services to taxonomists for standard genome sequencing and annotation.</title>
        <authorList>
            <consortium name="The Broad Institute Genomics Platform"/>
            <consortium name="The Broad Institute Genome Sequencing Center for Infectious Disease"/>
            <person name="Wu L."/>
            <person name="Ma J."/>
        </authorList>
    </citation>
    <scope>NUCLEOTIDE SEQUENCE [LARGE SCALE GENOMIC DNA]</scope>
    <source>
        <strain evidence="2">JCM 17939</strain>
    </source>
</reference>